<dbReference type="Gene3D" id="2.170.210.10">
    <property type="entry name" value="DNA double-strand break repair and VJ recombination XRCC4, N-terminal"/>
    <property type="match status" value="1"/>
</dbReference>
<protein>
    <recommendedName>
        <fullName evidence="6">XLF-like N-terminal domain-containing protein</fullName>
    </recommendedName>
</protein>
<dbReference type="OrthoDB" id="3184250at2759"/>
<evidence type="ECO:0000313" key="8">
    <source>
        <dbReference type="Proteomes" id="UP000030671"/>
    </source>
</evidence>
<dbReference type="InParanoid" id="W4KB74"/>
<feature type="non-terminal residue" evidence="7">
    <location>
        <position position="249"/>
    </location>
</feature>
<keyword evidence="8" id="KW-1185">Reference proteome</keyword>
<dbReference type="KEGG" id="hir:HETIRDRAFT_458627"/>
<dbReference type="EMBL" id="KI925457">
    <property type="protein sequence ID" value="ETW83097.1"/>
    <property type="molecule type" value="Genomic_DNA"/>
</dbReference>
<reference evidence="7 8" key="1">
    <citation type="journal article" date="2012" name="New Phytol.">
        <title>Insight into trade-off between wood decay and parasitism from the genome of a fungal forest pathogen.</title>
        <authorList>
            <person name="Olson A."/>
            <person name="Aerts A."/>
            <person name="Asiegbu F."/>
            <person name="Belbahri L."/>
            <person name="Bouzid O."/>
            <person name="Broberg A."/>
            <person name="Canback B."/>
            <person name="Coutinho P.M."/>
            <person name="Cullen D."/>
            <person name="Dalman K."/>
            <person name="Deflorio G."/>
            <person name="van Diepen L.T."/>
            <person name="Dunand C."/>
            <person name="Duplessis S."/>
            <person name="Durling M."/>
            <person name="Gonthier P."/>
            <person name="Grimwood J."/>
            <person name="Fossdal C.G."/>
            <person name="Hansson D."/>
            <person name="Henrissat B."/>
            <person name="Hietala A."/>
            <person name="Himmelstrand K."/>
            <person name="Hoffmeister D."/>
            <person name="Hogberg N."/>
            <person name="James T.Y."/>
            <person name="Karlsson M."/>
            <person name="Kohler A."/>
            <person name="Kues U."/>
            <person name="Lee Y.H."/>
            <person name="Lin Y.C."/>
            <person name="Lind M."/>
            <person name="Lindquist E."/>
            <person name="Lombard V."/>
            <person name="Lucas S."/>
            <person name="Lunden K."/>
            <person name="Morin E."/>
            <person name="Murat C."/>
            <person name="Park J."/>
            <person name="Raffaello T."/>
            <person name="Rouze P."/>
            <person name="Salamov A."/>
            <person name="Schmutz J."/>
            <person name="Solheim H."/>
            <person name="Stahlberg J."/>
            <person name="Velez H."/>
            <person name="de Vries R.P."/>
            <person name="Wiebenga A."/>
            <person name="Woodward S."/>
            <person name="Yakovlev I."/>
            <person name="Garbelotto M."/>
            <person name="Martin F."/>
            <person name="Grigoriev I.V."/>
            <person name="Stenlid J."/>
        </authorList>
    </citation>
    <scope>NUCLEOTIDE SEQUENCE [LARGE SCALE GENOMIC DNA]</scope>
    <source>
        <strain evidence="7 8">TC 32-1</strain>
    </source>
</reference>
<dbReference type="HOGENOM" id="CLU_1117974_0_0_1"/>
<gene>
    <name evidence="7" type="ORF">HETIRDRAFT_458627</name>
</gene>
<dbReference type="eggNOG" id="ENOG502SQ1H">
    <property type="taxonomic scope" value="Eukaryota"/>
</dbReference>
<feature type="compositionally biased region" description="Polar residues" evidence="5">
    <location>
        <begin position="225"/>
        <end position="249"/>
    </location>
</feature>
<evidence type="ECO:0000259" key="6">
    <source>
        <dbReference type="Pfam" id="PF09302"/>
    </source>
</evidence>
<evidence type="ECO:0000256" key="2">
    <source>
        <dbReference type="ARBA" id="ARBA00022763"/>
    </source>
</evidence>
<keyword evidence="3" id="KW-0234">DNA repair</keyword>
<evidence type="ECO:0000256" key="4">
    <source>
        <dbReference type="ARBA" id="ARBA00023242"/>
    </source>
</evidence>
<evidence type="ECO:0000256" key="3">
    <source>
        <dbReference type="ARBA" id="ARBA00023204"/>
    </source>
</evidence>
<keyword evidence="2" id="KW-0227">DNA damage</keyword>
<accession>W4KB74</accession>
<dbReference type="Proteomes" id="UP000030671">
    <property type="component" value="Unassembled WGS sequence"/>
</dbReference>
<proteinExistence type="predicted"/>
<dbReference type="GO" id="GO:0006303">
    <property type="term" value="P:double-strand break repair via nonhomologous end joining"/>
    <property type="evidence" value="ECO:0007669"/>
    <property type="project" value="UniProtKB-ARBA"/>
</dbReference>
<dbReference type="AlphaFoldDB" id="W4KB74"/>
<dbReference type="Pfam" id="PF09302">
    <property type="entry name" value="XLF"/>
    <property type="match status" value="1"/>
</dbReference>
<comment type="subcellular location">
    <subcellularLocation>
        <location evidence="1">Nucleus</location>
    </subcellularLocation>
</comment>
<dbReference type="GeneID" id="20676933"/>
<evidence type="ECO:0000256" key="1">
    <source>
        <dbReference type="ARBA" id="ARBA00004123"/>
    </source>
</evidence>
<keyword evidence="4" id="KW-0539">Nucleus</keyword>
<dbReference type="RefSeq" id="XP_009545381.1">
    <property type="nucleotide sequence ID" value="XM_009547086.1"/>
</dbReference>
<name>W4KB74_HETIT</name>
<feature type="region of interest" description="Disordered" evidence="5">
    <location>
        <begin position="201"/>
        <end position="249"/>
    </location>
</feature>
<dbReference type="InterPro" id="IPR015381">
    <property type="entry name" value="XLF-like_N"/>
</dbReference>
<sequence>MKFYTSQDDVSCALMITDTKSVWAEVLSSNQISRRWHDVNLNSAPPYSTKQTDGDQEWRKQVLQLLSDGHTFGGMDELSFEVADTYYSDFAFELQGDTFRWRWETFLLGPRLSAEILSQHLIFPLISTVHLAFTSVDPVSKLSDSDLEKAVDKVGRTARRTLGTHTRNVMGRPRVSTTLRRMTALLNFDLSLPSIVSDAENPKLDALSPPNEPRLLPKPVIPRSMTLQQVQIRGNSTDPESKGQGSSPS</sequence>
<evidence type="ECO:0000313" key="7">
    <source>
        <dbReference type="EMBL" id="ETW83097.1"/>
    </source>
</evidence>
<evidence type="ECO:0000256" key="5">
    <source>
        <dbReference type="SAM" id="MobiDB-lite"/>
    </source>
</evidence>
<organism evidence="7 8">
    <name type="scientific">Heterobasidion irregulare (strain TC 32-1)</name>
    <dbReference type="NCBI Taxonomy" id="747525"/>
    <lineage>
        <taxon>Eukaryota</taxon>
        <taxon>Fungi</taxon>
        <taxon>Dikarya</taxon>
        <taxon>Basidiomycota</taxon>
        <taxon>Agaricomycotina</taxon>
        <taxon>Agaricomycetes</taxon>
        <taxon>Russulales</taxon>
        <taxon>Bondarzewiaceae</taxon>
        <taxon>Heterobasidion</taxon>
        <taxon>Heterobasidion annosum species complex</taxon>
    </lineage>
</organism>
<dbReference type="InterPro" id="IPR038051">
    <property type="entry name" value="XRCC4-like_N_sf"/>
</dbReference>
<feature type="domain" description="XLF-like N-terminal" evidence="6">
    <location>
        <begin position="2"/>
        <end position="104"/>
    </location>
</feature>
<dbReference type="GO" id="GO:0005634">
    <property type="term" value="C:nucleus"/>
    <property type="evidence" value="ECO:0007669"/>
    <property type="project" value="UniProtKB-SubCell"/>
</dbReference>